<dbReference type="Gene3D" id="3.40.50.300">
    <property type="entry name" value="P-loop containing nucleotide triphosphate hydrolases"/>
    <property type="match status" value="1"/>
</dbReference>
<dbReference type="CDD" id="cd19481">
    <property type="entry name" value="RecA-like_protease"/>
    <property type="match status" value="1"/>
</dbReference>
<dbReference type="EMBL" id="CP076456">
    <property type="protein sequence ID" value="QWQ36767.1"/>
    <property type="molecule type" value="Genomic_DNA"/>
</dbReference>
<proteinExistence type="inferred from homology"/>
<comment type="similarity">
    <text evidence="1">Belongs to the AAA ATPase family.</text>
</comment>
<reference evidence="6" key="1">
    <citation type="submission" date="2021-06" db="EMBL/GenBank/DDBJ databases">
        <title>Novel species in genus Arthrobacter.</title>
        <authorList>
            <person name="Zhang G."/>
        </authorList>
    </citation>
    <scope>NUCLEOTIDE SEQUENCE</scope>
    <source>
        <strain evidence="6">Zg-ZUI122</strain>
    </source>
</reference>
<dbReference type="InterPro" id="IPR003593">
    <property type="entry name" value="AAA+_ATPase"/>
</dbReference>
<evidence type="ECO:0000313" key="6">
    <source>
        <dbReference type="EMBL" id="QWQ36767.1"/>
    </source>
</evidence>
<keyword evidence="7" id="KW-1185">Reference proteome</keyword>
<accession>A0A975S6K7</accession>
<dbReference type="InterPro" id="IPR003959">
    <property type="entry name" value="ATPase_AAA_core"/>
</dbReference>
<dbReference type="AlphaFoldDB" id="A0A975S6K7"/>
<dbReference type="RefSeq" id="WP_207348545.1">
    <property type="nucleotide sequence ID" value="NZ_CP076456.1"/>
</dbReference>
<dbReference type="KEGG" id="asun:KG104_02860"/>
<keyword evidence="2" id="KW-0547">Nucleotide-binding</keyword>
<feature type="domain" description="AAA+ ATPase" evidence="5">
    <location>
        <begin position="246"/>
        <end position="373"/>
    </location>
</feature>
<keyword evidence="3 6" id="KW-0067">ATP-binding</keyword>
<dbReference type="SUPFAM" id="SSF52540">
    <property type="entry name" value="P-loop containing nucleoside triphosphate hydrolases"/>
    <property type="match status" value="1"/>
</dbReference>
<feature type="region of interest" description="Disordered" evidence="4">
    <location>
        <begin position="452"/>
        <end position="491"/>
    </location>
</feature>
<dbReference type="InterPro" id="IPR027417">
    <property type="entry name" value="P-loop_NTPase"/>
</dbReference>
<dbReference type="SMART" id="SM00382">
    <property type="entry name" value="AAA"/>
    <property type="match status" value="1"/>
</dbReference>
<evidence type="ECO:0000256" key="1">
    <source>
        <dbReference type="ARBA" id="ARBA00006914"/>
    </source>
</evidence>
<evidence type="ECO:0000256" key="4">
    <source>
        <dbReference type="SAM" id="MobiDB-lite"/>
    </source>
</evidence>
<sequence>MDEKLGEFLRNFTRAVELAQAHRDETPGRVRLLDVLTSHLGMSASDLPILAQDFPVHRFADLDIAVEKVSGQDPMARLIGVGGGQQRHHLSLSDLVQQEYGPVTVGQPDFVNLAVGPDSTREVLALGLRLFVYEGVPLAVLQRAANPQYGRNGTDIAVLAPEREAAARFLTAVQEDLRTNSILRGQVVSFAFDPYGQQGAGVTFLPRPSLPADEVILPDGVLDRVGRHVLGIAANREVLREHGQHLKRGVLLYGPPGTGKTHTVRHLLSASEGTTAVLLAGSSLHAVGEAARLARAMAPSMVILEDIDLVAEDRDMGNGPQPLLFEVLDALDGLDADADVVFLMTTNRAEALERALVQRPGRVDLAVEIPLPDAGNRVRLLELYAPAGVFSEAALQAAADQSEGATASFARELIRRAVLVAVDAGEQPGDKHLAAAVRELLGQGETLTRSLLGAGGASAGPDSAGVSDGGVSDGAGLLPDGQEPHPGVSVGYSFGRVGQGGARYVPLPRAT</sequence>
<dbReference type="InterPro" id="IPR050221">
    <property type="entry name" value="26S_Proteasome_ATPase"/>
</dbReference>
<dbReference type="GO" id="GO:0005524">
    <property type="term" value="F:ATP binding"/>
    <property type="evidence" value="ECO:0007669"/>
    <property type="project" value="UniProtKB-KW"/>
</dbReference>
<gene>
    <name evidence="6" type="ORF">KG104_02860</name>
</gene>
<dbReference type="GO" id="GO:0016887">
    <property type="term" value="F:ATP hydrolysis activity"/>
    <property type="evidence" value="ECO:0007669"/>
    <property type="project" value="InterPro"/>
</dbReference>
<dbReference type="Pfam" id="PF00004">
    <property type="entry name" value="AAA"/>
    <property type="match status" value="1"/>
</dbReference>
<protein>
    <submittedName>
        <fullName evidence="6">ATP-binding protein</fullName>
    </submittedName>
</protein>
<name>A0A975S6K7_9MICC</name>
<organism evidence="6 7">
    <name type="scientific">Arthrobacter sunyaminii</name>
    <dbReference type="NCBI Taxonomy" id="2816859"/>
    <lineage>
        <taxon>Bacteria</taxon>
        <taxon>Bacillati</taxon>
        <taxon>Actinomycetota</taxon>
        <taxon>Actinomycetes</taxon>
        <taxon>Micrococcales</taxon>
        <taxon>Micrococcaceae</taxon>
        <taxon>Arthrobacter</taxon>
    </lineage>
</organism>
<dbReference type="Proteomes" id="UP000680588">
    <property type="component" value="Chromosome"/>
</dbReference>
<evidence type="ECO:0000256" key="2">
    <source>
        <dbReference type="ARBA" id="ARBA00022741"/>
    </source>
</evidence>
<dbReference type="PANTHER" id="PTHR23073">
    <property type="entry name" value="26S PROTEASOME REGULATORY SUBUNIT"/>
    <property type="match status" value="1"/>
</dbReference>
<evidence type="ECO:0000256" key="3">
    <source>
        <dbReference type="ARBA" id="ARBA00022840"/>
    </source>
</evidence>
<evidence type="ECO:0000313" key="7">
    <source>
        <dbReference type="Proteomes" id="UP000680588"/>
    </source>
</evidence>
<evidence type="ECO:0000259" key="5">
    <source>
        <dbReference type="SMART" id="SM00382"/>
    </source>
</evidence>